<organism evidence="1 2">
    <name type="scientific">Streptomyces pactum</name>
    <dbReference type="NCBI Taxonomy" id="68249"/>
    <lineage>
        <taxon>Bacteria</taxon>
        <taxon>Bacillati</taxon>
        <taxon>Actinomycetota</taxon>
        <taxon>Actinomycetes</taxon>
        <taxon>Kitasatosporales</taxon>
        <taxon>Streptomycetaceae</taxon>
        <taxon>Streptomyces</taxon>
    </lineage>
</organism>
<evidence type="ECO:0000313" key="2">
    <source>
        <dbReference type="Proteomes" id="UP000189443"/>
    </source>
</evidence>
<sequence length="120" mass="12565">MRTGRTGVTHVKFDMGSTTLSDLGRNTVGSSTDLGTLIRMLIQAAEPLEGKFNGSGKVAFDSFKTRADEITAALNGSLSAILEGQGGMDTAFATGDTEQQDNAQRNMGAANFDAARFGAR</sequence>
<proteinExistence type="predicted"/>
<name>A0A1S6JCK6_9ACTN</name>
<protein>
    <recommendedName>
        <fullName evidence="3">WXG100 family type VII secretion target</fullName>
    </recommendedName>
</protein>
<dbReference type="EMBL" id="CP019724">
    <property type="protein sequence ID" value="AQS69504.1"/>
    <property type="molecule type" value="Genomic_DNA"/>
</dbReference>
<dbReference type="Proteomes" id="UP000189443">
    <property type="component" value="Chromosome"/>
</dbReference>
<accession>A0A1S6JCK6</accession>
<dbReference type="KEGG" id="spac:B1H29_23770"/>
<dbReference type="AlphaFoldDB" id="A0A1S6JCK6"/>
<reference evidence="1 2" key="1">
    <citation type="submission" date="2017-02" db="EMBL/GenBank/DDBJ databases">
        <title>Streptomyces pactum ACT12 Genome sequencing and assembly.</title>
        <authorList>
            <person name="Xue Q."/>
            <person name="Yan X."/>
            <person name="Jia L."/>
            <person name="Yan H."/>
        </authorList>
    </citation>
    <scope>NUCLEOTIDE SEQUENCE [LARGE SCALE GENOMIC DNA]</scope>
    <source>
        <strain evidence="1 2">ACT12</strain>
    </source>
</reference>
<evidence type="ECO:0000313" key="1">
    <source>
        <dbReference type="EMBL" id="AQS69504.1"/>
    </source>
</evidence>
<keyword evidence="2" id="KW-1185">Reference proteome</keyword>
<evidence type="ECO:0008006" key="3">
    <source>
        <dbReference type="Google" id="ProtNLM"/>
    </source>
</evidence>
<gene>
    <name evidence="1" type="ORF">B1H29_23770</name>
</gene>